<accession>A0ABQ6X046</accession>
<evidence type="ECO:0000313" key="4">
    <source>
        <dbReference type="Proteomes" id="UP000325395"/>
    </source>
</evidence>
<evidence type="ECO:0000313" key="3">
    <source>
        <dbReference type="EMBL" id="KAE8422699.1"/>
    </source>
</evidence>
<sequence length="279" mass="29874">MPSPFLFLALSLSLTHSIQVAADPSFDACTTAKSLLAVRRHVTATTTTKGVESCSTVDPNDPQGEDCGAHKAKHTKTSKTKQPPKPTCSPKQPSSKSSETTTSTKTSKTTSLPSATAASGCSRVGKGPSMPSRKCWNKCDPGTGSPIGGDWAKNDPWCWIAERGSDSYANCFKQSDCPTDFECAESWGCVVPLSGGCAPQGGKTGLGKTCWSSCNEKTGKRTNDEWEKGMPWCWLQNGRFASCKEDDDCSATTECVPDHWNHGGCNTKSKAWELDEGIW</sequence>
<organism evidence="3 4">
    <name type="scientific">Aspergillus pseudocaelatus</name>
    <dbReference type="NCBI Taxonomy" id="1825620"/>
    <lineage>
        <taxon>Eukaryota</taxon>
        <taxon>Fungi</taxon>
        <taxon>Dikarya</taxon>
        <taxon>Ascomycota</taxon>
        <taxon>Pezizomycotina</taxon>
        <taxon>Eurotiomycetes</taxon>
        <taxon>Eurotiomycetidae</taxon>
        <taxon>Eurotiales</taxon>
        <taxon>Aspergillaceae</taxon>
        <taxon>Aspergillus</taxon>
        <taxon>Aspergillus subgen. Circumdati</taxon>
    </lineage>
</organism>
<feature type="compositionally biased region" description="Basic residues" evidence="1">
    <location>
        <begin position="70"/>
        <end position="79"/>
    </location>
</feature>
<evidence type="ECO:0000256" key="1">
    <source>
        <dbReference type="SAM" id="MobiDB-lite"/>
    </source>
</evidence>
<keyword evidence="2" id="KW-0732">Signal</keyword>
<gene>
    <name evidence="3" type="ORF">BDV36DRAFT_291197</name>
</gene>
<dbReference type="EMBL" id="ML735693">
    <property type="protein sequence ID" value="KAE8422699.1"/>
    <property type="molecule type" value="Genomic_DNA"/>
</dbReference>
<feature type="compositionally biased region" description="Polar residues" evidence="1">
    <location>
        <begin position="49"/>
        <end position="58"/>
    </location>
</feature>
<dbReference type="Proteomes" id="UP000325395">
    <property type="component" value="Unassembled WGS sequence"/>
</dbReference>
<feature type="signal peptide" evidence="2">
    <location>
        <begin position="1"/>
        <end position="22"/>
    </location>
</feature>
<feature type="compositionally biased region" description="Low complexity" evidence="1">
    <location>
        <begin position="88"/>
        <end position="119"/>
    </location>
</feature>
<evidence type="ECO:0000256" key="2">
    <source>
        <dbReference type="SAM" id="SignalP"/>
    </source>
</evidence>
<keyword evidence="4" id="KW-1185">Reference proteome</keyword>
<feature type="region of interest" description="Disordered" evidence="1">
    <location>
        <begin position="47"/>
        <end position="132"/>
    </location>
</feature>
<name>A0ABQ6X046_9EURO</name>
<proteinExistence type="predicted"/>
<protein>
    <submittedName>
        <fullName evidence="3">Uncharacterized protein</fullName>
    </submittedName>
</protein>
<reference evidence="3 4" key="1">
    <citation type="submission" date="2019-04" db="EMBL/GenBank/DDBJ databases">
        <authorList>
            <consortium name="DOE Joint Genome Institute"/>
            <person name="Mondo S."/>
            <person name="Kjaerbolling I."/>
            <person name="Vesth T."/>
            <person name="Frisvad J.C."/>
            <person name="Nybo J.L."/>
            <person name="Theobald S."/>
            <person name="Kildgaard S."/>
            <person name="Isbrandt T."/>
            <person name="Kuo A."/>
            <person name="Sato A."/>
            <person name="Lyhne E.K."/>
            <person name="Kogle M.E."/>
            <person name="Wiebenga A."/>
            <person name="Kun R.S."/>
            <person name="Lubbers R.J."/>
            <person name="Makela M.R."/>
            <person name="Barry K."/>
            <person name="Chovatia M."/>
            <person name="Clum A."/>
            <person name="Daum C."/>
            <person name="Haridas S."/>
            <person name="He G."/>
            <person name="LaButti K."/>
            <person name="Lipzen A."/>
            <person name="Riley R."/>
            <person name="Salamov A."/>
            <person name="Simmons B.A."/>
            <person name="Magnuson J.K."/>
            <person name="Henrissat B."/>
            <person name="Mortensen U.H."/>
            <person name="Larsen T.O."/>
            <person name="Devries R.P."/>
            <person name="Grigoriev I.V."/>
            <person name="Machida M."/>
            <person name="Baker S.E."/>
            <person name="Andersen M.R."/>
            <person name="Cantor M.N."/>
            <person name="Hua S.X."/>
        </authorList>
    </citation>
    <scope>NUCLEOTIDE SEQUENCE [LARGE SCALE GENOMIC DNA]</scope>
    <source>
        <strain evidence="3 4">CBS 117616</strain>
    </source>
</reference>
<feature type="chain" id="PRO_5046025786" evidence="2">
    <location>
        <begin position="23"/>
        <end position="279"/>
    </location>
</feature>